<protein>
    <submittedName>
        <fullName evidence="1">Ovule protein</fullName>
    </submittedName>
</protein>
<proteinExistence type="predicted"/>
<dbReference type="WBParaSite" id="BTMF_0001419601-mRNA-1">
    <property type="protein sequence ID" value="BTMF_0001419601-mRNA-1"/>
    <property type="gene ID" value="BTMF_0001419601"/>
</dbReference>
<organism evidence="1">
    <name type="scientific">Brugia timori</name>
    <dbReference type="NCBI Taxonomy" id="42155"/>
    <lineage>
        <taxon>Eukaryota</taxon>
        <taxon>Metazoa</taxon>
        <taxon>Ecdysozoa</taxon>
        <taxon>Nematoda</taxon>
        <taxon>Chromadorea</taxon>
        <taxon>Rhabditida</taxon>
        <taxon>Spirurina</taxon>
        <taxon>Spiruromorpha</taxon>
        <taxon>Filarioidea</taxon>
        <taxon>Onchocercidae</taxon>
        <taxon>Brugia</taxon>
    </lineage>
</organism>
<sequence length="52" mass="5756">LLTRQQSLVCLAIHASSNSSPSDVTIPPSHDRKTLARPRQVILMMKKCAKNL</sequence>
<name>A0A0R3R2F6_9BILA</name>
<reference evidence="1" key="1">
    <citation type="submission" date="2017-02" db="UniProtKB">
        <authorList>
            <consortium name="WormBaseParasite"/>
        </authorList>
    </citation>
    <scope>IDENTIFICATION</scope>
</reference>
<evidence type="ECO:0000313" key="1">
    <source>
        <dbReference type="WBParaSite" id="BTMF_0001419601-mRNA-1"/>
    </source>
</evidence>
<dbReference type="AlphaFoldDB" id="A0A0R3R2F6"/>
<accession>A0A0R3R2F6</accession>